<gene>
    <name evidence="1" type="ORF">APICC_05081</name>
</gene>
<name>A0A2A3E1C4_APICC</name>
<keyword evidence="2" id="KW-1185">Reference proteome</keyword>
<accession>A0A2A3E1C4</accession>
<organism evidence="1 2">
    <name type="scientific">Apis cerana cerana</name>
    <name type="common">Oriental honeybee</name>
    <dbReference type="NCBI Taxonomy" id="94128"/>
    <lineage>
        <taxon>Eukaryota</taxon>
        <taxon>Metazoa</taxon>
        <taxon>Ecdysozoa</taxon>
        <taxon>Arthropoda</taxon>
        <taxon>Hexapoda</taxon>
        <taxon>Insecta</taxon>
        <taxon>Pterygota</taxon>
        <taxon>Neoptera</taxon>
        <taxon>Endopterygota</taxon>
        <taxon>Hymenoptera</taxon>
        <taxon>Apocrita</taxon>
        <taxon>Aculeata</taxon>
        <taxon>Apoidea</taxon>
        <taxon>Anthophila</taxon>
        <taxon>Apidae</taxon>
        <taxon>Apis</taxon>
    </lineage>
</organism>
<sequence>MELLQNPGLPDGDEVVLDSYKCHNFGHTAKYCQKKRKSADIAQRTQIAKGMFLKTIPTKNLIIITREAKSESHIESDPIKDELWPIKTLKTNANYVYLS</sequence>
<proteinExistence type="predicted"/>
<evidence type="ECO:0000313" key="2">
    <source>
        <dbReference type="Proteomes" id="UP000242457"/>
    </source>
</evidence>
<protein>
    <submittedName>
        <fullName evidence="1">Uncharacterized protein</fullName>
    </submittedName>
</protein>
<dbReference type="Proteomes" id="UP000242457">
    <property type="component" value="Unassembled WGS sequence"/>
</dbReference>
<evidence type="ECO:0000313" key="1">
    <source>
        <dbReference type="EMBL" id="PBC25498.1"/>
    </source>
</evidence>
<reference evidence="1 2" key="1">
    <citation type="submission" date="2014-07" db="EMBL/GenBank/DDBJ databases">
        <title>Genomic and transcriptomic analysis on Apis cerana provide comprehensive insights into honey bee biology.</title>
        <authorList>
            <person name="Diao Q."/>
            <person name="Sun L."/>
            <person name="Zheng H."/>
            <person name="Zheng H."/>
            <person name="Xu S."/>
            <person name="Wang S."/>
            <person name="Zeng Z."/>
            <person name="Hu F."/>
            <person name="Su S."/>
            <person name="Wu J."/>
        </authorList>
    </citation>
    <scope>NUCLEOTIDE SEQUENCE [LARGE SCALE GENOMIC DNA]</scope>
    <source>
        <tissue evidence="1">Pupae without intestine</tissue>
    </source>
</reference>
<dbReference type="EMBL" id="KZ288458">
    <property type="protein sequence ID" value="PBC25498.1"/>
    <property type="molecule type" value="Genomic_DNA"/>
</dbReference>
<dbReference type="AlphaFoldDB" id="A0A2A3E1C4"/>